<evidence type="ECO:0000256" key="1">
    <source>
        <dbReference type="SAM" id="SignalP"/>
    </source>
</evidence>
<organism evidence="2 3">
    <name type="scientific">Sphingomonas glaciei</name>
    <dbReference type="NCBI Taxonomy" id="2938948"/>
    <lineage>
        <taxon>Bacteria</taxon>
        <taxon>Pseudomonadati</taxon>
        <taxon>Pseudomonadota</taxon>
        <taxon>Alphaproteobacteria</taxon>
        <taxon>Sphingomonadales</taxon>
        <taxon>Sphingomonadaceae</taxon>
        <taxon>Sphingomonas</taxon>
    </lineage>
</organism>
<feature type="chain" id="PRO_5046054197" evidence="1">
    <location>
        <begin position="21"/>
        <end position="177"/>
    </location>
</feature>
<dbReference type="Proteomes" id="UP000831921">
    <property type="component" value="Chromosome"/>
</dbReference>
<keyword evidence="3" id="KW-1185">Reference proteome</keyword>
<dbReference type="EMBL" id="CP097253">
    <property type="protein sequence ID" value="UUR07941.1"/>
    <property type="molecule type" value="Genomic_DNA"/>
</dbReference>
<feature type="signal peptide" evidence="1">
    <location>
        <begin position="1"/>
        <end position="20"/>
    </location>
</feature>
<evidence type="ECO:0000313" key="3">
    <source>
        <dbReference type="Proteomes" id="UP000831921"/>
    </source>
</evidence>
<dbReference type="SUPFAM" id="SSF55961">
    <property type="entry name" value="Bet v1-like"/>
    <property type="match status" value="1"/>
</dbReference>
<gene>
    <name evidence="2" type="ORF">M1K48_13600</name>
</gene>
<dbReference type="RefSeq" id="WP_249503721.1">
    <property type="nucleotide sequence ID" value="NZ_CP097253.1"/>
</dbReference>
<reference evidence="2 3" key="1">
    <citation type="submission" date="2022-05" db="EMBL/GenBank/DDBJ databases">
        <title>S8-45 Sphingomonas ultraviolaceadurans.</title>
        <authorList>
            <person name="Liu Y."/>
        </authorList>
    </citation>
    <scope>NUCLEOTIDE SEQUENCE [LARGE SCALE GENOMIC DNA]</scope>
    <source>
        <strain evidence="2 3">S8-45</strain>
    </source>
</reference>
<sequence length="177" mass="18813">MKRPLAFGALAAAMAVPAAAEVRSTGADRFEIEHRFDSALAPDRLYTLIGQPARWWSDSHTFSGKAANLSVEVVPMGCWCEKMPDGKVVTHLQVGISEPGRRLLLTGLLGPLATVAKAGAMTWTITPRAQGSTLVMNYKVGGMTADKVAQFAPAVDGVLGEQMTRLHKTAEGLAAPR</sequence>
<keyword evidence="1" id="KW-0732">Signal</keyword>
<accession>A0ABY5MVD8</accession>
<protein>
    <submittedName>
        <fullName evidence="2">ATPase</fullName>
    </submittedName>
</protein>
<evidence type="ECO:0000313" key="2">
    <source>
        <dbReference type="EMBL" id="UUR07941.1"/>
    </source>
</evidence>
<dbReference type="Gene3D" id="3.30.530.20">
    <property type="match status" value="1"/>
</dbReference>
<proteinExistence type="predicted"/>
<name>A0ABY5MVD8_9SPHN</name>
<dbReference type="InterPro" id="IPR023393">
    <property type="entry name" value="START-like_dom_sf"/>
</dbReference>